<reference evidence="1 2" key="2">
    <citation type="journal article" date="2022" name="Mol. Ecol. Resour.">
        <title>The genomes of chicory, endive, great burdock and yacon provide insights into Asteraceae paleo-polyploidization history and plant inulin production.</title>
        <authorList>
            <person name="Fan W."/>
            <person name="Wang S."/>
            <person name="Wang H."/>
            <person name="Wang A."/>
            <person name="Jiang F."/>
            <person name="Liu H."/>
            <person name="Zhao H."/>
            <person name="Xu D."/>
            <person name="Zhang Y."/>
        </authorList>
    </citation>
    <scope>NUCLEOTIDE SEQUENCE [LARGE SCALE GENOMIC DNA]</scope>
    <source>
        <strain evidence="2">cv. Punajuju</strain>
        <tissue evidence="1">Leaves</tissue>
    </source>
</reference>
<gene>
    <name evidence="1" type="ORF">L2E82_00982</name>
</gene>
<accession>A0ACB9GZ28</accession>
<dbReference type="Proteomes" id="UP001055811">
    <property type="component" value="Linkage Group LG01"/>
</dbReference>
<proteinExistence type="predicted"/>
<comment type="caution">
    <text evidence="1">The sequence shown here is derived from an EMBL/GenBank/DDBJ whole genome shotgun (WGS) entry which is preliminary data.</text>
</comment>
<evidence type="ECO:0000313" key="2">
    <source>
        <dbReference type="Proteomes" id="UP001055811"/>
    </source>
</evidence>
<dbReference type="EMBL" id="CM042009">
    <property type="protein sequence ID" value="KAI3788225.1"/>
    <property type="molecule type" value="Genomic_DNA"/>
</dbReference>
<keyword evidence="2" id="KW-1185">Reference proteome</keyword>
<sequence>MVISRINRTTQTKNVSFYEDKIFTTVTKDPNYVDAWISETIENSNGRRLVIGMDAEWRPSWVRGVENRVAILQLCVGHRCLIFQIIHAPYIPQSLIDFLNNPSYTITGVGIQDDAEKLVRHYSLGREAYGQRLAANVMELGWLAAQMHGDENMKRLGLKRMAGMFLGKEPKKPKRVTLSNWDNRWLSPKQIDYACIDAFLSFEIGRVLIQ</sequence>
<organism evidence="1 2">
    <name type="scientific">Cichorium intybus</name>
    <name type="common">Chicory</name>
    <dbReference type="NCBI Taxonomy" id="13427"/>
    <lineage>
        <taxon>Eukaryota</taxon>
        <taxon>Viridiplantae</taxon>
        <taxon>Streptophyta</taxon>
        <taxon>Embryophyta</taxon>
        <taxon>Tracheophyta</taxon>
        <taxon>Spermatophyta</taxon>
        <taxon>Magnoliopsida</taxon>
        <taxon>eudicotyledons</taxon>
        <taxon>Gunneridae</taxon>
        <taxon>Pentapetalae</taxon>
        <taxon>asterids</taxon>
        <taxon>campanulids</taxon>
        <taxon>Asterales</taxon>
        <taxon>Asteraceae</taxon>
        <taxon>Cichorioideae</taxon>
        <taxon>Cichorieae</taxon>
        <taxon>Cichoriinae</taxon>
        <taxon>Cichorium</taxon>
    </lineage>
</organism>
<evidence type="ECO:0000313" key="1">
    <source>
        <dbReference type="EMBL" id="KAI3788225.1"/>
    </source>
</evidence>
<reference evidence="2" key="1">
    <citation type="journal article" date="2022" name="Mol. Ecol. Resour.">
        <title>The genomes of chicory, endive, great burdock and yacon provide insights into Asteraceae palaeo-polyploidization history and plant inulin production.</title>
        <authorList>
            <person name="Fan W."/>
            <person name="Wang S."/>
            <person name="Wang H."/>
            <person name="Wang A."/>
            <person name="Jiang F."/>
            <person name="Liu H."/>
            <person name="Zhao H."/>
            <person name="Xu D."/>
            <person name="Zhang Y."/>
        </authorList>
    </citation>
    <scope>NUCLEOTIDE SEQUENCE [LARGE SCALE GENOMIC DNA]</scope>
    <source>
        <strain evidence="2">cv. Punajuju</strain>
    </source>
</reference>
<protein>
    <submittedName>
        <fullName evidence="1">Uncharacterized protein</fullName>
    </submittedName>
</protein>
<name>A0ACB9GZ28_CICIN</name>